<name>A0A517W2I6_9PLAN</name>
<dbReference type="KEGG" id="gaw:V144x_49760"/>
<reference evidence="1 2" key="1">
    <citation type="submission" date="2019-03" db="EMBL/GenBank/DDBJ databases">
        <title>Deep-cultivation of Planctomycetes and their phenomic and genomic characterization uncovers novel biology.</title>
        <authorList>
            <person name="Wiegand S."/>
            <person name="Jogler M."/>
            <person name="Boedeker C."/>
            <person name="Pinto D."/>
            <person name="Vollmers J."/>
            <person name="Rivas-Marin E."/>
            <person name="Kohn T."/>
            <person name="Peeters S.H."/>
            <person name="Heuer A."/>
            <person name="Rast P."/>
            <person name="Oberbeckmann S."/>
            <person name="Bunk B."/>
            <person name="Jeske O."/>
            <person name="Meyerdierks A."/>
            <person name="Storesund J.E."/>
            <person name="Kallscheuer N."/>
            <person name="Luecker S."/>
            <person name="Lage O.M."/>
            <person name="Pohl T."/>
            <person name="Merkel B.J."/>
            <person name="Hornburger P."/>
            <person name="Mueller R.-W."/>
            <person name="Bruemmer F."/>
            <person name="Labrenz M."/>
            <person name="Spormann A.M."/>
            <person name="Op den Camp H."/>
            <person name="Overmann J."/>
            <person name="Amann R."/>
            <person name="Jetten M.S.M."/>
            <person name="Mascher T."/>
            <person name="Medema M.H."/>
            <person name="Devos D.P."/>
            <person name="Kaster A.-K."/>
            <person name="Ovreas L."/>
            <person name="Rohde M."/>
            <person name="Galperin M.Y."/>
            <person name="Jogler C."/>
        </authorList>
    </citation>
    <scope>NUCLEOTIDE SEQUENCE [LARGE SCALE GENOMIC DNA]</scope>
    <source>
        <strain evidence="1 2">V144</strain>
    </source>
</reference>
<evidence type="ECO:0000313" key="2">
    <source>
        <dbReference type="Proteomes" id="UP000318704"/>
    </source>
</evidence>
<dbReference type="EMBL" id="CP037920">
    <property type="protein sequence ID" value="QDT99465.1"/>
    <property type="molecule type" value="Genomic_DNA"/>
</dbReference>
<organism evidence="1 2">
    <name type="scientific">Gimesia aquarii</name>
    <dbReference type="NCBI Taxonomy" id="2527964"/>
    <lineage>
        <taxon>Bacteria</taxon>
        <taxon>Pseudomonadati</taxon>
        <taxon>Planctomycetota</taxon>
        <taxon>Planctomycetia</taxon>
        <taxon>Planctomycetales</taxon>
        <taxon>Planctomycetaceae</taxon>
        <taxon>Gimesia</taxon>
    </lineage>
</organism>
<dbReference type="AlphaFoldDB" id="A0A517W2I6"/>
<protein>
    <submittedName>
        <fullName evidence="1">Uncharacterized protein</fullName>
    </submittedName>
</protein>
<evidence type="ECO:0000313" key="1">
    <source>
        <dbReference type="EMBL" id="QDT99465.1"/>
    </source>
</evidence>
<sequence>MDQDTRAEQGKSVKKTGEFLPISRDSKIKLRITGSLVTGLIHLFCH</sequence>
<dbReference type="Proteomes" id="UP000318704">
    <property type="component" value="Chromosome"/>
</dbReference>
<gene>
    <name evidence="1" type="ORF">V144x_49760</name>
</gene>
<proteinExistence type="predicted"/>
<accession>A0A517W2I6</accession>